<evidence type="ECO:0000313" key="4">
    <source>
        <dbReference type="EMBL" id="MXP46016.1"/>
    </source>
</evidence>
<dbReference type="GO" id="GO:0046872">
    <property type="term" value="F:metal ion binding"/>
    <property type="evidence" value="ECO:0007669"/>
    <property type="project" value="UniProtKB-KW"/>
</dbReference>
<gene>
    <name evidence="4" type="primary">modA</name>
    <name evidence="4" type="ORF">GRI43_01235</name>
</gene>
<evidence type="ECO:0000256" key="2">
    <source>
        <dbReference type="ARBA" id="ARBA00022723"/>
    </source>
</evidence>
<comment type="caution">
    <text evidence="4">The sequence shown here is derived from an EMBL/GenBank/DDBJ whole genome shotgun (WGS) entry which is preliminary data.</text>
</comment>
<dbReference type="NCBIfam" id="TIGR01256">
    <property type="entry name" value="modA"/>
    <property type="match status" value="1"/>
</dbReference>
<dbReference type="InterPro" id="IPR050682">
    <property type="entry name" value="ModA/WtpA"/>
</dbReference>
<dbReference type="SUPFAM" id="SSF53850">
    <property type="entry name" value="Periplasmic binding protein-like II"/>
    <property type="match status" value="1"/>
</dbReference>
<dbReference type="Proteomes" id="UP000471435">
    <property type="component" value="Unassembled WGS sequence"/>
</dbReference>
<dbReference type="EMBL" id="WTYP01000001">
    <property type="protein sequence ID" value="MXP46016.1"/>
    <property type="molecule type" value="Genomic_DNA"/>
</dbReference>
<organism evidence="4 5">
    <name type="scientific">Pontixanthobacter luteolus</name>
    <dbReference type="NCBI Taxonomy" id="295089"/>
    <lineage>
        <taxon>Bacteria</taxon>
        <taxon>Pseudomonadati</taxon>
        <taxon>Pseudomonadota</taxon>
        <taxon>Alphaproteobacteria</taxon>
        <taxon>Sphingomonadales</taxon>
        <taxon>Erythrobacteraceae</taxon>
        <taxon>Pontixanthobacter</taxon>
    </lineage>
</organism>
<protein>
    <submittedName>
        <fullName evidence="4">Molybdate ABC transporter substrate-binding protein</fullName>
    </submittedName>
</protein>
<evidence type="ECO:0000256" key="3">
    <source>
        <dbReference type="ARBA" id="ARBA00022729"/>
    </source>
</evidence>
<dbReference type="OrthoDB" id="9785015at2"/>
<proteinExistence type="inferred from homology"/>
<dbReference type="Gene3D" id="3.40.190.10">
    <property type="entry name" value="Periplasmic binding protein-like II"/>
    <property type="match status" value="2"/>
</dbReference>
<name>A0A6I4UZ20_9SPHN</name>
<dbReference type="PANTHER" id="PTHR30632:SF0">
    <property type="entry name" value="SULFATE-BINDING PROTEIN"/>
    <property type="match status" value="1"/>
</dbReference>
<keyword evidence="3" id="KW-0732">Signal</keyword>
<dbReference type="GO" id="GO:0030973">
    <property type="term" value="F:molybdate ion binding"/>
    <property type="evidence" value="ECO:0007669"/>
    <property type="project" value="TreeGrafter"/>
</dbReference>
<dbReference type="InterPro" id="IPR005950">
    <property type="entry name" value="ModA"/>
</dbReference>
<dbReference type="AlphaFoldDB" id="A0A6I4UZ20"/>
<evidence type="ECO:0000313" key="5">
    <source>
        <dbReference type="Proteomes" id="UP000471435"/>
    </source>
</evidence>
<sequence>MADHWAAQGHDRPVFSFASSAALARQIESSSAADLYISADHTWTDFLITQGRIDDAGIRTIARNQLVLAANTDAGLADRTGPETTLGATLKAGRIVVGNPDTVPLGRYTRDALDRQGLWQAIEGSIVPAASAQQAVRLVSRGETPLGIIYLSDTVGNQHVATLHRIETTEPIEYLALRLPASAHPDADRFLDLLTSERAAEIFQKHGFTAP</sequence>
<dbReference type="GO" id="GO:0015689">
    <property type="term" value="P:molybdate ion transport"/>
    <property type="evidence" value="ECO:0007669"/>
    <property type="project" value="InterPro"/>
</dbReference>
<reference evidence="4 5" key="1">
    <citation type="submission" date="2019-12" db="EMBL/GenBank/DDBJ databases">
        <title>Genomic-based taxomic classification of the family Erythrobacteraceae.</title>
        <authorList>
            <person name="Xu L."/>
        </authorList>
    </citation>
    <scope>NUCLEOTIDE SEQUENCE [LARGE SCALE GENOMIC DNA]</scope>
    <source>
        <strain evidence="4 5">SW-109</strain>
    </source>
</reference>
<evidence type="ECO:0000256" key="1">
    <source>
        <dbReference type="ARBA" id="ARBA00009175"/>
    </source>
</evidence>
<keyword evidence="5" id="KW-1185">Reference proteome</keyword>
<dbReference type="PANTHER" id="PTHR30632">
    <property type="entry name" value="MOLYBDATE-BINDING PERIPLASMIC PROTEIN"/>
    <property type="match status" value="1"/>
</dbReference>
<comment type="similarity">
    <text evidence="1">Belongs to the bacterial solute-binding protein ModA family.</text>
</comment>
<accession>A0A6I4UZ20</accession>
<dbReference type="Pfam" id="PF13531">
    <property type="entry name" value="SBP_bac_11"/>
    <property type="match status" value="1"/>
</dbReference>
<keyword evidence="2" id="KW-0479">Metal-binding</keyword>